<evidence type="ECO:0000256" key="1">
    <source>
        <dbReference type="ARBA" id="ARBA00022490"/>
    </source>
</evidence>
<organism evidence="6 7">
    <name type="scientific">Paenibacillus thermoaerophilus</name>
    <dbReference type="NCBI Taxonomy" id="1215385"/>
    <lineage>
        <taxon>Bacteria</taxon>
        <taxon>Bacillati</taxon>
        <taxon>Bacillota</taxon>
        <taxon>Bacilli</taxon>
        <taxon>Bacillales</taxon>
        <taxon>Paenibacillaceae</taxon>
        <taxon>Paenibacillus</taxon>
    </lineage>
</organism>
<reference evidence="7" key="1">
    <citation type="journal article" date="2019" name="Int. J. Syst. Evol. Microbiol.">
        <title>The Global Catalogue of Microorganisms (GCM) 10K type strain sequencing project: providing services to taxonomists for standard genome sequencing and annotation.</title>
        <authorList>
            <consortium name="The Broad Institute Genomics Platform"/>
            <consortium name="The Broad Institute Genome Sequencing Center for Infectious Disease"/>
            <person name="Wu L."/>
            <person name="Ma J."/>
        </authorList>
    </citation>
    <scope>NUCLEOTIDE SEQUENCE [LARGE SCALE GENOMIC DNA]</scope>
    <source>
        <strain evidence="7">JCM 18657</strain>
    </source>
</reference>
<keyword evidence="7" id="KW-1185">Reference proteome</keyword>
<dbReference type="Gene3D" id="2.30.290.10">
    <property type="entry name" value="BH3618-like"/>
    <property type="match status" value="1"/>
</dbReference>
<comment type="caution">
    <text evidence="6">The sequence shown here is derived from an EMBL/GenBank/DDBJ whole genome shotgun (WGS) entry which is preliminary data.</text>
</comment>
<feature type="region of interest" description="Disordered" evidence="5">
    <location>
        <begin position="142"/>
        <end position="163"/>
    </location>
</feature>
<dbReference type="HAMAP" id="MF_01185">
    <property type="entry name" value="FliW"/>
    <property type="match status" value="1"/>
</dbReference>
<dbReference type="InterPro" id="IPR024046">
    <property type="entry name" value="Flagellar_assmbl_FliW_dom_sf"/>
</dbReference>
<keyword evidence="6" id="KW-0966">Cell projection</keyword>
<keyword evidence="6" id="KW-0282">Flagellum</keyword>
<keyword evidence="2 4" id="KW-1005">Bacterial flagellum biogenesis</keyword>
<dbReference type="RefSeq" id="WP_138789925.1">
    <property type="nucleotide sequence ID" value="NZ_JBHTGQ010000039.1"/>
</dbReference>
<dbReference type="Proteomes" id="UP001596528">
    <property type="component" value="Unassembled WGS sequence"/>
</dbReference>
<evidence type="ECO:0000313" key="6">
    <source>
        <dbReference type="EMBL" id="MFC7751203.1"/>
    </source>
</evidence>
<evidence type="ECO:0000256" key="4">
    <source>
        <dbReference type="HAMAP-Rule" id="MF_01185"/>
    </source>
</evidence>
<dbReference type="PANTHER" id="PTHR39190:SF1">
    <property type="entry name" value="FLAGELLAR ASSEMBLY FACTOR FLIW"/>
    <property type="match status" value="1"/>
</dbReference>
<name>A0ABW2V7I2_9BACL</name>
<keyword evidence="6" id="KW-0969">Cilium</keyword>
<keyword evidence="3 4" id="KW-0810">Translation regulation</keyword>
<keyword evidence="1 4" id="KW-0963">Cytoplasm</keyword>
<dbReference type="PANTHER" id="PTHR39190">
    <property type="entry name" value="FLAGELLAR ASSEMBLY FACTOR FLIW"/>
    <property type="match status" value="1"/>
</dbReference>
<sequence>MIVNTLHFGEIEVPDDQLIEFPHGIPGFERHRRFALIESPSNPFAYLQNVDDPYVGFLVTDPFTFFPNYEFVLGEEWRGQLRIEDPGDVLVRVTVKLGSGLSDATANLLGPIVINQRERLGQQVVLYPSAYTTREPLLFPGERDEPCRLADSGEEERHARTQP</sequence>
<dbReference type="Pfam" id="PF02623">
    <property type="entry name" value="FliW"/>
    <property type="match status" value="1"/>
</dbReference>
<comment type="function">
    <text evidence="4">Acts as an anti-CsrA protein, binds CsrA and prevents it from repressing translation of its target genes, one of which is flagellin. Binds to flagellin and participates in the assembly of the flagellum.</text>
</comment>
<dbReference type="SUPFAM" id="SSF141457">
    <property type="entry name" value="BH3618-like"/>
    <property type="match status" value="1"/>
</dbReference>
<dbReference type="EMBL" id="JBHTGQ010000039">
    <property type="protein sequence ID" value="MFC7751203.1"/>
    <property type="molecule type" value="Genomic_DNA"/>
</dbReference>
<keyword evidence="4" id="KW-0143">Chaperone</keyword>
<comment type="subunit">
    <text evidence="4">Interacts with translational regulator CsrA and flagellin(s).</text>
</comment>
<evidence type="ECO:0000256" key="5">
    <source>
        <dbReference type="SAM" id="MobiDB-lite"/>
    </source>
</evidence>
<comment type="similarity">
    <text evidence="4">Belongs to the FliW family.</text>
</comment>
<comment type="subcellular location">
    <subcellularLocation>
        <location evidence="4">Cytoplasm</location>
    </subcellularLocation>
</comment>
<dbReference type="InterPro" id="IPR003775">
    <property type="entry name" value="Flagellar_assembly_factor_FliW"/>
</dbReference>
<evidence type="ECO:0000256" key="3">
    <source>
        <dbReference type="ARBA" id="ARBA00022845"/>
    </source>
</evidence>
<protein>
    <recommendedName>
        <fullName evidence="4">Flagellar assembly factor FliW</fullName>
    </recommendedName>
</protein>
<gene>
    <name evidence="4 6" type="primary">fliW</name>
    <name evidence="6" type="ORF">ACFQWB_14885</name>
</gene>
<accession>A0ABW2V7I2</accession>
<evidence type="ECO:0000313" key="7">
    <source>
        <dbReference type="Proteomes" id="UP001596528"/>
    </source>
</evidence>
<proteinExistence type="inferred from homology"/>
<evidence type="ECO:0000256" key="2">
    <source>
        <dbReference type="ARBA" id="ARBA00022795"/>
    </source>
</evidence>